<sequence length="75" mass="8972">MDRKDKSKRKPRNKNGPKTEKKNRLMIATDHRIAIKEMSRKYLLLNPQIPKKGHIRGTEFRINIVGHYEGHLLYY</sequence>
<feature type="compositionally biased region" description="Basic residues" evidence="1">
    <location>
        <begin position="1"/>
        <end position="15"/>
    </location>
</feature>
<accession>A0AAV4XFZ1</accession>
<dbReference type="EMBL" id="BPLR01000331">
    <property type="protein sequence ID" value="GIY93955.1"/>
    <property type="molecule type" value="Genomic_DNA"/>
</dbReference>
<evidence type="ECO:0000256" key="1">
    <source>
        <dbReference type="SAM" id="MobiDB-lite"/>
    </source>
</evidence>
<keyword evidence="3" id="KW-1185">Reference proteome</keyword>
<evidence type="ECO:0000313" key="2">
    <source>
        <dbReference type="EMBL" id="GIY93955.1"/>
    </source>
</evidence>
<organism evidence="2 3">
    <name type="scientific">Caerostris extrusa</name>
    <name type="common">Bark spider</name>
    <name type="synonym">Caerostris bankana</name>
    <dbReference type="NCBI Taxonomy" id="172846"/>
    <lineage>
        <taxon>Eukaryota</taxon>
        <taxon>Metazoa</taxon>
        <taxon>Ecdysozoa</taxon>
        <taxon>Arthropoda</taxon>
        <taxon>Chelicerata</taxon>
        <taxon>Arachnida</taxon>
        <taxon>Araneae</taxon>
        <taxon>Araneomorphae</taxon>
        <taxon>Entelegynae</taxon>
        <taxon>Araneoidea</taxon>
        <taxon>Araneidae</taxon>
        <taxon>Caerostris</taxon>
    </lineage>
</organism>
<name>A0AAV4XFZ1_CAEEX</name>
<evidence type="ECO:0008006" key="4">
    <source>
        <dbReference type="Google" id="ProtNLM"/>
    </source>
</evidence>
<feature type="region of interest" description="Disordered" evidence="1">
    <location>
        <begin position="1"/>
        <end position="24"/>
    </location>
</feature>
<evidence type="ECO:0000313" key="3">
    <source>
        <dbReference type="Proteomes" id="UP001054945"/>
    </source>
</evidence>
<proteinExistence type="predicted"/>
<gene>
    <name evidence="2" type="ORF">CEXT_328871</name>
</gene>
<dbReference type="AlphaFoldDB" id="A0AAV4XFZ1"/>
<dbReference type="Proteomes" id="UP001054945">
    <property type="component" value="Unassembled WGS sequence"/>
</dbReference>
<comment type="caution">
    <text evidence="2">The sequence shown here is derived from an EMBL/GenBank/DDBJ whole genome shotgun (WGS) entry which is preliminary data.</text>
</comment>
<reference evidence="2 3" key="1">
    <citation type="submission" date="2021-06" db="EMBL/GenBank/DDBJ databases">
        <title>Caerostris extrusa draft genome.</title>
        <authorList>
            <person name="Kono N."/>
            <person name="Arakawa K."/>
        </authorList>
    </citation>
    <scope>NUCLEOTIDE SEQUENCE [LARGE SCALE GENOMIC DNA]</scope>
</reference>
<protein>
    <recommendedName>
        <fullName evidence="4">Ribosomal protein S19</fullName>
    </recommendedName>
</protein>